<protein>
    <recommendedName>
        <fullName evidence="3">PhoD-like phosphatase metallophosphatase domain-containing protein</fullName>
    </recommendedName>
</protein>
<dbReference type="AlphaFoldDB" id="A0ABD3RC23"/>
<dbReference type="Pfam" id="PF09423">
    <property type="entry name" value="PhoD"/>
    <property type="match status" value="1"/>
</dbReference>
<evidence type="ECO:0000256" key="1">
    <source>
        <dbReference type="SAM" id="MobiDB-lite"/>
    </source>
</evidence>
<feature type="compositionally biased region" description="Gly residues" evidence="1">
    <location>
        <begin position="150"/>
        <end position="160"/>
    </location>
</feature>
<dbReference type="Gene3D" id="3.60.21.70">
    <property type="entry name" value="PhoD-like phosphatase"/>
    <property type="match status" value="1"/>
</dbReference>
<dbReference type="InterPro" id="IPR029052">
    <property type="entry name" value="Metallo-depent_PP-like"/>
</dbReference>
<dbReference type="InterPro" id="IPR018946">
    <property type="entry name" value="PhoD-like_MPP"/>
</dbReference>
<feature type="region of interest" description="Disordered" evidence="1">
    <location>
        <begin position="138"/>
        <end position="201"/>
    </location>
</feature>
<reference evidence="4 5" key="1">
    <citation type="submission" date="2024-10" db="EMBL/GenBank/DDBJ databases">
        <title>Updated reference genomes for cyclostephanoid diatoms.</title>
        <authorList>
            <person name="Roberts W.R."/>
            <person name="Alverson A.J."/>
        </authorList>
    </citation>
    <scope>NUCLEOTIDE SEQUENCE [LARGE SCALE GENOMIC DNA]</scope>
    <source>
        <strain evidence="4 5">AJA228-03</strain>
    </source>
</reference>
<feature type="region of interest" description="Disordered" evidence="1">
    <location>
        <begin position="1042"/>
        <end position="1065"/>
    </location>
</feature>
<keyword evidence="2" id="KW-0472">Membrane</keyword>
<comment type="caution">
    <text evidence="4">The sequence shown here is derived from an EMBL/GenBank/DDBJ whole genome shotgun (WGS) entry which is preliminary data.</text>
</comment>
<feature type="compositionally biased region" description="Acidic residues" evidence="1">
    <location>
        <begin position="105"/>
        <end position="115"/>
    </location>
</feature>
<dbReference type="PANTHER" id="PTHR33987:SF1">
    <property type="entry name" value="CALCINEURIN-LIKE METALLO-PHOSPHOESTERASE SUPERFAMILY PROTEIN"/>
    <property type="match status" value="1"/>
</dbReference>
<dbReference type="EMBL" id="JALLPB020000336">
    <property type="protein sequence ID" value="KAL3810344.1"/>
    <property type="molecule type" value="Genomic_DNA"/>
</dbReference>
<feature type="compositionally biased region" description="Basic and acidic residues" evidence="1">
    <location>
        <begin position="1042"/>
        <end position="1055"/>
    </location>
</feature>
<organism evidence="4 5">
    <name type="scientific">Cyclostephanos tholiformis</name>
    <dbReference type="NCBI Taxonomy" id="382380"/>
    <lineage>
        <taxon>Eukaryota</taxon>
        <taxon>Sar</taxon>
        <taxon>Stramenopiles</taxon>
        <taxon>Ochrophyta</taxon>
        <taxon>Bacillariophyta</taxon>
        <taxon>Coscinodiscophyceae</taxon>
        <taxon>Thalassiosirophycidae</taxon>
        <taxon>Stephanodiscales</taxon>
        <taxon>Stephanodiscaceae</taxon>
        <taxon>Cyclostephanos</taxon>
    </lineage>
</organism>
<feature type="domain" description="PhoD-like phosphatase metallophosphatase" evidence="3">
    <location>
        <begin position="409"/>
        <end position="590"/>
    </location>
</feature>
<dbReference type="SUPFAM" id="SSF56300">
    <property type="entry name" value="Metallo-dependent phosphatases"/>
    <property type="match status" value="1"/>
</dbReference>
<feature type="compositionally biased region" description="Polar residues" evidence="1">
    <location>
        <begin position="918"/>
        <end position="945"/>
    </location>
</feature>
<dbReference type="InterPro" id="IPR038607">
    <property type="entry name" value="PhoD-like_sf"/>
</dbReference>
<feature type="transmembrane region" description="Helical" evidence="2">
    <location>
        <begin position="767"/>
        <end position="789"/>
    </location>
</feature>
<evidence type="ECO:0000259" key="3">
    <source>
        <dbReference type="Pfam" id="PF09423"/>
    </source>
</evidence>
<keyword evidence="2" id="KW-1133">Transmembrane helix</keyword>
<feature type="compositionally biased region" description="Basic and acidic residues" evidence="1">
    <location>
        <begin position="190"/>
        <end position="201"/>
    </location>
</feature>
<accession>A0ABD3RC23</accession>
<gene>
    <name evidence="4" type="ORF">ACHAXA_003073</name>
</gene>
<dbReference type="CDD" id="cd07389">
    <property type="entry name" value="MPP_PhoD"/>
    <property type="match status" value="1"/>
</dbReference>
<evidence type="ECO:0000313" key="5">
    <source>
        <dbReference type="Proteomes" id="UP001530377"/>
    </source>
</evidence>
<feature type="transmembrane region" description="Helical" evidence="2">
    <location>
        <begin position="737"/>
        <end position="760"/>
    </location>
</feature>
<feature type="transmembrane region" description="Helical" evidence="2">
    <location>
        <begin position="706"/>
        <end position="725"/>
    </location>
</feature>
<dbReference type="PANTHER" id="PTHR33987">
    <property type="entry name" value="CALCINEURIN-LIKE METALLO-PHOSPHOESTERASE SUPERFAMILY PROTEIN"/>
    <property type="match status" value="1"/>
</dbReference>
<feature type="compositionally biased region" description="Pro residues" evidence="1">
    <location>
        <begin position="73"/>
        <end position="83"/>
    </location>
</feature>
<dbReference type="Proteomes" id="UP001530377">
    <property type="component" value="Unassembled WGS sequence"/>
</dbReference>
<keyword evidence="5" id="KW-1185">Reference proteome</keyword>
<keyword evidence="2" id="KW-0812">Transmembrane</keyword>
<sequence length="1065" mass="114347">MEGTTGAASADDGCSISIDPEAEAFVALVNSIRAICSRRGITDVDDPRLVEMVGRYRDAGYSNLAPSSIFPSSSPPLPSPPPVAAASGGTAIATYPSLPRLLTRDDDDDDDDDGIEGMRYDASFLSSSPMSVTLVQSLPREEDDDDGGGDRSGGAGGLGGTAVTANDDGDVDDDGGGGGGPPPSTPLPSLEEKEGNDNDCRRSLVSKCSENGGYNPLTYTLLLTSFVVLIFISSVISTYLGYNNVAYRDWALAGGVTSTSATFRVRGPSTDDGIRREFVVSSNPNLAIEIDQILNVPVAYGDYALDEHGMKSLLLESLTPRTAYYYGITRPQRTTNSAVVAGEVGFFVTPAPEGSRMDFTVATGSCALTGSKSSLFSDVLSLNPLLFIHMGDLHYEDLNTLDVDERLIAYDRVMGSPSQRLLYMRTIFAYMWDDHDWLGNNQDSEDEDAGSVAKQTYSLGIPHYPLGTSSADTANAAKYQAFTIGTVRFILTDLRSESYRSTEYFPGRIYSAEQKEWLFNELAQAANYDFVVWVSTRPWTEPVKVGSDSWGGFVGDRDELSAFIAATIGAGPRNLLVLSGDNHMVAFDDGSSTDFSGQDVYPGGFPLLHSGPLTNYGPGATDFFKPEKFYFTDGCMAYSNEVNHQFSTVDFSFPSDVNQLGCMRIRSYSNDASNIIFEKELCGEVMKYGTPQQETCTIKRMTVPTWSIFTAAAGFVALGAILSLWKLGRRRIALALGYLGLGVLFYILMIGAAVAGALCFGQIGINIFPVSIWVLAQTFVGCLFVVMAINGHCASTCDDNKGAANGTFDEESALKAVVNEEDEERSEEQAKSTQHVDEEVNMLTTYDNIMHPVKGSIVGDAAEGGYDPKSSNTKNASTQSASLVLNTTGDSAASLILRDLAQSGSKSPNVASGDRNAGGNQSTNSSEMQKVASDANNFDESTEQSPAKAMKRDSSAIRKMKQALVDSRSKEGDEVLVSDKLSVVSPYENDVVPYPAGIAACGLNQPFEDVFSFARNFFSYGNSEDKRAPASPGESYFRLIDDGVTKDDTVEEGGKQPDVTNPTAR</sequence>
<evidence type="ECO:0000256" key="2">
    <source>
        <dbReference type="SAM" id="Phobius"/>
    </source>
</evidence>
<name>A0ABD3RC23_9STRA</name>
<feature type="region of interest" description="Disordered" evidence="1">
    <location>
        <begin position="903"/>
        <end position="972"/>
    </location>
</feature>
<evidence type="ECO:0000313" key="4">
    <source>
        <dbReference type="EMBL" id="KAL3810344.1"/>
    </source>
</evidence>
<feature type="region of interest" description="Disordered" evidence="1">
    <location>
        <begin position="70"/>
        <end position="122"/>
    </location>
</feature>
<proteinExistence type="predicted"/>